<feature type="active site" description="Acyl-ester intermediate" evidence="7">
    <location>
        <position position="91"/>
    </location>
</feature>
<dbReference type="InterPro" id="IPR018044">
    <property type="entry name" value="Peptidase_S11"/>
</dbReference>
<dbReference type="PANTHER" id="PTHR21581">
    <property type="entry name" value="D-ALANYL-D-ALANINE CARBOXYPEPTIDASE"/>
    <property type="match status" value="1"/>
</dbReference>
<keyword evidence="4" id="KW-0133">Cell shape</keyword>
<feature type="active site" description="Proton acceptor" evidence="7">
    <location>
        <position position="94"/>
    </location>
</feature>
<dbReference type="PRINTS" id="PR00725">
    <property type="entry name" value="DADACBPTASE1"/>
</dbReference>
<evidence type="ECO:0000256" key="8">
    <source>
        <dbReference type="PIRSR" id="PIRSR618044-2"/>
    </source>
</evidence>
<evidence type="ECO:0000313" key="13">
    <source>
        <dbReference type="Proteomes" id="UP000281261"/>
    </source>
</evidence>
<proteinExistence type="inferred from homology"/>
<dbReference type="GO" id="GO:0009002">
    <property type="term" value="F:serine-type D-Ala-D-Ala carboxypeptidase activity"/>
    <property type="evidence" value="ECO:0007669"/>
    <property type="project" value="InterPro"/>
</dbReference>
<dbReference type="GO" id="GO:0008360">
    <property type="term" value="P:regulation of cell shape"/>
    <property type="evidence" value="ECO:0007669"/>
    <property type="project" value="UniProtKB-KW"/>
</dbReference>
<evidence type="ECO:0000256" key="7">
    <source>
        <dbReference type="PIRSR" id="PIRSR618044-1"/>
    </source>
</evidence>
<comment type="caution">
    <text evidence="12">The sequence shown here is derived from an EMBL/GenBank/DDBJ whole genome shotgun (WGS) entry which is preliminary data.</text>
</comment>
<dbReference type="EMBL" id="QMNG01000001">
    <property type="protein sequence ID" value="RLC37843.1"/>
    <property type="molecule type" value="Genomic_DNA"/>
</dbReference>
<organism evidence="12 13">
    <name type="scientific">candidate division Kazan bacterium</name>
    <dbReference type="NCBI Taxonomy" id="2202143"/>
    <lineage>
        <taxon>Bacteria</taxon>
        <taxon>Bacteria division Kazan-3B-28</taxon>
    </lineage>
</organism>
<evidence type="ECO:0000259" key="11">
    <source>
        <dbReference type="Pfam" id="PF00768"/>
    </source>
</evidence>
<dbReference type="GO" id="GO:0071555">
    <property type="term" value="P:cell wall organization"/>
    <property type="evidence" value="ECO:0007669"/>
    <property type="project" value="UniProtKB-KW"/>
</dbReference>
<evidence type="ECO:0000256" key="4">
    <source>
        <dbReference type="ARBA" id="ARBA00022960"/>
    </source>
</evidence>
<dbReference type="InterPro" id="IPR012338">
    <property type="entry name" value="Beta-lactam/transpept-like"/>
</dbReference>
<name>A0A420ZDS1_UNCK3</name>
<dbReference type="PANTHER" id="PTHR21581:SF6">
    <property type="entry name" value="TRAFFICKING PROTEIN PARTICLE COMPLEX SUBUNIT 12"/>
    <property type="match status" value="1"/>
</dbReference>
<dbReference type="Gene3D" id="3.40.710.10">
    <property type="entry name" value="DD-peptidase/beta-lactamase superfamily"/>
    <property type="match status" value="1"/>
</dbReference>
<keyword evidence="5" id="KW-0573">Peptidoglycan synthesis</keyword>
<keyword evidence="2 10" id="KW-0732">Signal</keyword>
<accession>A0A420ZDS1</accession>
<evidence type="ECO:0000256" key="5">
    <source>
        <dbReference type="ARBA" id="ARBA00022984"/>
    </source>
</evidence>
<sequence length="309" mass="33716">MKSLALILVIAQFFSGALNTIQGQLLETFNIFDANYTLTSFVQNLNTLIGPIKNPGYPGPELAAKSVMILDQDSGRVLYAKNPDARLPIASLTKIMTALVVLDKYQNNLDMPIQVSSIAAEATGSRMYLYKNERLTALDLLKGLLIQSANDAATVFATEIADDPSSFVRAMNSKAQEMGLINTHFTNDIGFDEADHYSTARDIAEMTRVALNNEIFAEIVAIDKTTVYDITGRLSHSLNNTNELIGRFKNVIGVKTGTTDEAGESLVASAVGSSGQRVIAVLLNSPDRFREGKEALDWALRAYSWIEVV</sequence>
<evidence type="ECO:0000256" key="3">
    <source>
        <dbReference type="ARBA" id="ARBA00022801"/>
    </source>
</evidence>
<feature type="chain" id="PRO_5019434667" description="Peptidase S11 D-alanyl-D-alanine carboxypeptidase A N-terminal domain-containing protein" evidence="10">
    <location>
        <begin position="18"/>
        <end position="309"/>
    </location>
</feature>
<gene>
    <name evidence="12" type="ORF">DRH29_00290</name>
</gene>
<dbReference type="GO" id="GO:0006508">
    <property type="term" value="P:proteolysis"/>
    <property type="evidence" value="ECO:0007669"/>
    <property type="project" value="InterPro"/>
</dbReference>
<feature type="signal peptide" evidence="10">
    <location>
        <begin position="1"/>
        <end position="17"/>
    </location>
</feature>
<reference evidence="12 13" key="1">
    <citation type="submission" date="2018-06" db="EMBL/GenBank/DDBJ databases">
        <title>Extensive metabolic versatility and redundancy in microbially diverse, dynamic hydrothermal sediments.</title>
        <authorList>
            <person name="Dombrowski N."/>
            <person name="Teske A."/>
            <person name="Baker B.J."/>
        </authorList>
    </citation>
    <scope>NUCLEOTIDE SEQUENCE [LARGE SCALE GENOMIC DNA]</scope>
    <source>
        <strain evidence="12">B79_G16</strain>
    </source>
</reference>
<dbReference type="GO" id="GO:0009252">
    <property type="term" value="P:peptidoglycan biosynthetic process"/>
    <property type="evidence" value="ECO:0007669"/>
    <property type="project" value="UniProtKB-KW"/>
</dbReference>
<evidence type="ECO:0000256" key="2">
    <source>
        <dbReference type="ARBA" id="ARBA00022729"/>
    </source>
</evidence>
<keyword evidence="6" id="KW-0961">Cell wall biogenesis/degradation</keyword>
<dbReference type="Proteomes" id="UP000281261">
    <property type="component" value="Unassembled WGS sequence"/>
</dbReference>
<evidence type="ECO:0000256" key="10">
    <source>
        <dbReference type="SAM" id="SignalP"/>
    </source>
</evidence>
<comment type="similarity">
    <text evidence="1 9">Belongs to the peptidase S11 family.</text>
</comment>
<dbReference type="Pfam" id="PF00768">
    <property type="entry name" value="Peptidase_S11"/>
    <property type="match status" value="1"/>
</dbReference>
<dbReference type="SUPFAM" id="SSF56601">
    <property type="entry name" value="beta-lactamase/transpeptidase-like"/>
    <property type="match status" value="1"/>
</dbReference>
<dbReference type="InterPro" id="IPR001967">
    <property type="entry name" value="Peptidase_S11_N"/>
</dbReference>
<evidence type="ECO:0000313" key="12">
    <source>
        <dbReference type="EMBL" id="RLC37843.1"/>
    </source>
</evidence>
<evidence type="ECO:0000256" key="1">
    <source>
        <dbReference type="ARBA" id="ARBA00007164"/>
    </source>
</evidence>
<dbReference type="AlphaFoldDB" id="A0A420ZDS1"/>
<feature type="domain" description="Peptidase S11 D-alanyl-D-alanine carboxypeptidase A N-terminal" evidence="11">
    <location>
        <begin position="60"/>
        <end position="285"/>
    </location>
</feature>
<feature type="binding site" evidence="8">
    <location>
        <position position="255"/>
    </location>
    <ligand>
        <name>substrate</name>
    </ligand>
</feature>
<evidence type="ECO:0000256" key="9">
    <source>
        <dbReference type="RuleBase" id="RU004016"/>
    </source>
</evidence>
<feature type="active site" evidence="7">
    <location>
        <position position="148"/>
    </location>
</feature>
<evidence type="ECO:0000256" key="6">
    <source>
        <dbReference type="ARBA" id="ARBA00023316"/>
    </source>
</evidence>
<protein>
    <recommendedName>
        <fullName evidence="11">Peptidase S11 D-alanyl-D-alanine carboxypeptidase A N-terminal domain-containing protein</fullName>
    </recommendedName>
</protein>
<keyword evidence="3" id="KW-0378">Hydrolase</keyword>